<keyword evidence="3" id="KW-0808">Transferase</keyword>
<evidence type="ECO:0000313" key="3">
    <source>
        <dbReference type="EMBL" id="SMP90913.1"/>
    </source>
</evidence>
<evidence type="ECO:0000256" key="1">
    <source>
        <dbReference type="SAM" id="Phobius"/>
    </source>
</evidence>
<sequence>MKRIYFIDLLRGWAILGVIAVHSFQISGDKNSSNFIITAAKNGGFGVWLFFIVSAFTIFLTLDKKRDFPKLMIIKDFFIKRFLRIAPMYYLAIFYYTILGILTYNQISATNILSNFFFVHGFSLQTMNDLVPGGWSITVEMTFYAIIPFVLYKIKTLDHAVIFFIISLIIRSLCIL</sequence>
<protein>
    <submittedName>
        <fullName evidence="3">Acyltransferase family protein</fullName>
    </submittedName>
</protein>
<feature type="transmembrane region" description="Helical" evidence="1">
    <location>
        <begin position="5"/>
        <end position="25"/>
    </location>
</feature>
<keyword evidence="1" id="KW-0812">Transmembrane</keyword>
<dbReference type="InterPro" id="IPR002656">
    <property type="entry name" value="Acyl_transf_3_dom"/>
</dbReference>
<keyword evidence="4" id="KW-1185">Reference proteome</keyword>
<dbReference type="Pfam" id="PF01757">
    <property type="entry name" value="Acyl_transf_3"/>
    <property type="match status" value="1"/>
</dbReference>
<accession>A0ABY1QZV8</accession>
<comment type="caution">
    <text evidence="3">The sequence shown here is derived from an EMBL/GenBank/DDBJ whole genome shotgun (WGS) entry which is preliminary data.</text>
</comment>
<feature type="transmembrane region" description="Helical" evidence="1">
    <location>
        <begin position="82"/>
        <end position="104"/>
    </location>
</feature>
<feature type="transmembrane region" description="Helical" evidence="1">
    <location>
        <begin position="45"/>
        <end position="62"/>
    </location>
</feature>
<keyword evidence="3" id="KW-0012">Acyltransferase</keyword>
<dbReference type="EMBL" id="FXUO01000002">
    <property type="protein sequence ID" value="SMP90913.1"/>
    <property type="molecule type" value="Genomic_DNA"/>
</dbReference>
<evidence type="ECO:0000259" key="2">
    <source>
        <dbReference type="Pfam" id="PF01757"/>
    </source>
</evidence>
<evidence type="ECO:0000313" key="4">
    <source>
        <dbReference type="Proteomes" id="UP001158050"/>
    </source>
</evidence>
<proteinExistence type="predicted"/>
<dbReference type="InterPro" id="IPR050879">
    <property type="entry name" value="Acyltransferase_3"/>
</dbReference>
<name>A0ABY1QZV8_9FLAO</name>
<reference evidence="3 4" key="1">
    <citation type="submission" date="2017-05" db="EMBL/GenBank/DDBJ databases">
        <authorList>
            <person name="Varghese N."/>
            <person name="Submissions S."/>
        </authorList>
    </citation>
    <scope>NUCLEOTIDE SEQUENCE [LARGE SCALE GENOMIC DNA]</scope>
    <source>
        <strain evidence="3 4">DSM 18015</strain>
    </source>
</reference>
<keyword evidence="1" id="KW-1133">Transmembrane helix</keyword>
<dbReference type="RefSeq" id="WP_283415979.1">
    <property type="nucleotide sequence ID" value="NZ_FXUO01000002.1"/>
</dbReference>
<dbReference type="Proteomes" id="UP001158050">
    <property type="component" value="Unassembled WGS sequence"/>
</dbReference>
<feature type="domain" description="Acyltransferase 3" evidence="2">
    <location>
        <begin position="4"/>
        <end position="174"/>
    </location>
</feature>
<keyword evidence="1" id="KW-0472">Membrane</keyword>
<organism evidence="3 4">
    <name type="scientific">Epilithonimonas pallida</name>
    <dbReference type="NCBI Taxonomy" id="373671"/>
    <lineage>
        <taxon>Bacteria</taxon>
        <taxon>Pseudomonadati</taxon>
        <taxon>Bacteroidota</taxon>
        <taxon>Flavobacteriia</taxon>
        <taxon>Flavobacteriales</taxon>
        <taxon>Weeksellaceae</taxon>
        <taxon>Chryseobacterium group</taxon>
        <taxon>Epilithonimonas</taxon>
    </lineage>
</organism>
<dbReference type="PANTHER" id="PTHR23028">
    <property type="entry name" value="ACETYLTRANSFERASE"/>
    <property type="match status" value="1"/>
</dbReference>
<gene>
    <name evidence="3" type="ORF">SAMN05421679_102497</name>
</gene>
<feature type="transmembrane region" description="Helical" evidence="1">
    <location>
        <begin position="133"/>
        <end position="152"/>
    </location>
</feature>
<dbReference type="GO" id="GO:0016746">
    <property type="term" value="F:acyltransferase activity"/>
    <property type="evidence" value="ECO:0007669"/>
    <property type="project" value="UniProtKB-KW"/>
</dbReference>
<dbReference type="PANTHER" id="PTHR23028:SF53">
    <property type="entry name" value="ACYL_TRANSF_3 DOMAIN-CONTAINING PROTEIN"/>
    <property type="match status" value="1"/>
</dbReference>